<evidence type="ECO:0000256" key="2">
    <source>
        <dbReference type="ARBA" id="ARBA00022714"/>
    </source>
</evidence>
<dbReference type="PANTHER" id="PTHR47354">
    <property type="entry name" value="NADH OXIDOREDUCTASE HCR"/>
    <property type="match status" value="1"/>
</dbReference>
<dbReference type="GO" id="GO:0046872">
    <property type="term" value="F:metal ion binding"/>
    <property type="evidence" value="ECO:0007669"/>
    <property type="project" value="UniProtKB-KW"/>
</dbReference>
<dbReference type="InterPro" id="IPR006058">
    <property type="entry name" value="2Fe2S_fd_BS"/>
</dbReference>
<feature type="domain" description="2Fe-2S ferredoxin-type" evidence="7">
    <location>
        <begin position="227"/>
        <end position="314"/>
    </location>
</feature>
<dbReference type="CDD" id="cd00207">
    <property type="entry name" value="fer2"/>
    <property type="match status" value="1"/>
</dbReference>
<dbReference type="EMBL" id="JAUORK010000005">
    <property type="protein sequence ID" value="MDO6671712.1"/>
    <property type="molecule type" value="Genomic_DNA"/>
</dbReference>
<reference evidence="9" key="1">
    <citation type="submission" date="2023-07" db="EMBL/GenBank/DDBJ databases">
        <title>Genome content predicts the carbon catabolic preferences of heterotrophic bacteria.</title>
        <authorList>
            <person name="Gralka M."/>
        </authorList>
    </citation>
    <scope>NUCLEOTIDE SEQUENCE</scope>
    <source>
        <strain evidence="9">C2R13</strain>
    </source>
</reference>
<dbReference type="Gene3D" id="3.10.20.30">
    <property type="match status" value="1"/>
</dbReference>
<evidence type="ECO:0000256" key="4">
    <source>
        <dbReference type="ARBA" id="ARBA00023002"/>
    </source>
</evidence>
<evidence type="ECO:0000313" key="10">
    <source>
        <dbReference type="Proteomes" id="UP001170481"/>
    </source>
</evidence>
<proteinExistence type="predicted"/>
<dbReference type="CDD" id="cd06185">
    <property type="entry name" value="PDR_like"/>
    <property type="match status" value="1"/>
</dbReference>
<gene>
    <name evidence="9" type="ORF">Q4535_06215</name>
</gene>
<evidence type="ECO:0000259" key="7">
    <source>
        <dbReference type="PROSITE" id="PS51085"/>
    </source>
</evidence>
<dbReference type="Gene3D" id="2.40.30.10">
    <property type="entry name" value="Translation factors"/>
    <property type="match status" value="1"/>
</dbReference>
<dbReference type="Pfam" id="PF00111">
    <property type="entry name" value="Fer2"/>
    <property type="match status" value="1"/>
</dbReference>
<dbReference type="InterPro" id="IPR017927">
    <property type="entry name" value="FAD-bd_FR_type"/>
</dbReference>
<dbReference type="GO" id="GO:0016491">
    <property type="term" value="F:oxidoreductase activity"/>
    <property type="evidence" value="ECO:0007669"/>
    <property type="project" value="UniProtKB-KW"/>
</dbReference>
<dbReference type="InterPro" id="IPR050415">
    <property type="entry name" value="MRET"/>
</dbReference>
<accession>A0AAP4TYA8</accession>
<dbReference type="Gene3D" id="3.40.50.80">
    <property type="entry name" value="Nucleotide-binding domain of ferredoxin-NADP reductase (FNR) module"/>
    <property type="match status" value="1"/>
</dbReference>
<keyword evidence="6" id="KW-0411">Iron-sulfur</keyword>
<feature type="domain" description="FAD-binding FR-type" evidence="8">
    <location>
        <begin position="2"/>
        <end position="108"/>
    </location>
</feature>
<dbReference type="AlphaFoldDB" id="A0AAP4TYA8"/>
<evidence type="ECO:0000259" key="8">
    <source>
        <dbReference type="PROSITE" id="PS51384"/>
    </source>
</evidence>
<evidence type="ECO:0000313" key="9">
    <source>
        <dbReference type="EMBL" id="MDO6671712.1"/>
    </source>
</evidence>
<dbReference type="SUPFAM" id="SSF52343">
    <property type="entry name" value="Ferredoxin reductase-like, C-terminal NADP-linked domain"/>
    <property type="match status" value="1"/>
</dbReference>
<dbReference type="PRINTS" id="PR00409">
    <property type="entry name" value="PHDIOXRDTASE"/>
</dbReference>
<evidence type="ECO:0000256" key="6">
    <source>
        <dbReference type="ARBA" id="ARBA00023014"/>
    </source>
</evidence>
<sequence>MSRFMKARVAAVDQLSSSVRRLTLVPADEASPFTPFSPGSHVVLGIPGEGRVCRNAYSLISPPDDPSHYCIAVRRQPVSRGGSEAIHSRVQVGDELELSPPANLFLPHWQARHHLMLAGGIGITPFLSYLPELERRGASWELHLRSQDLDVARFPEAAPYLASGNITQHRLERPNLKALLARQPAGTHVYLCGPQAMIDAVKEAARELHWSLARIHHEVFAAPEPGTPFTAVARASGVEVAVGAQESMLEALERSGVEVTSLCRGGVCGQCRVEMLEGEAEHRDAFLDEQERASQRCVMPCVSRARSQRLVLDL</sequence>
<evidence type="ECO:0000256" key="1">
    <source>
        <dbReference type="ARBA" id="ARBA00022630"/>
    </source>
</evidence>
<keyword evidence="2" id="KW-0001">2Fe-2S</keyword>
<evidence type="ECO:0000256" key="5">
    <source>
        <dbReference type="ARBA" id="ARBA00023004"/>
    </source>
</evidence>
<protein>
    <submittedName>
        <fullName evidence="9">PDR/VanB family oxidoreductase</fullName>
        <ecNumber evidence="9">1.-.-.-</ecNumber>
    </submittedName>
</protein>
<dbReference type="SUPFAM" id="SSF63380">
    <property type="entry name" value="Riboflavin synthase domain-like"/>
    <property type="match status" value="1"/>
</dbReference>
<dbReference type="RefSeq" id="WP_248378843.1">
    <property type="nucleotide sequence ID" value="NZ_JAUORK010000005.1"/>
</dbReference>
<comment type="caution">
    <text evidence="9">The sequence shown here is derived from an EMBL/GenBank/DDBJ whole genome shotgun (WGS) entry which is preliminary data.</text>
</comment>
<dbReference type="PANTHER" id="PTHR47354:SF1">
    <property type="entry name" value="CARNITINE MONOOXYGENASE REDUCTASE SUBUNIT"/>
    <property type="match status" value="1"/>
</dbReference>
<dbReference type="PROSITE" id="PS00197">
    <property type="entry name" value="2FE2S_FER_1"/>
    <property type="match status" value="1"/>
</dbReference>
<evidence type="ECO:0000256" key="3">
    <source>
        <dbReference type="ARBA" id="ARBA00022723"/>
    </source>
</evidence>
<keyword evidence="3" id="KW-0479">Metal-binding</keyword>
<dbReference type="PROSITE" id="PS51384">
    <property type="entry name" value="FAD_FR"/>
    <property type="match status" value="1"/>
</dbReference>
<name>A0AAP4TYA8_9GAMM</name>
<keyword evidence="4 9" id="KW-0560">Oxidoreductase</keyword>
<dbReference type="InterPro" id="IPR017938">
    <property type="entry name" value="Riboflavin_synthase-like_b-brl"/>
</dbReference>
<dbReference type="PROSITE" id="PS51085">
    <property type="entry name" value="2FE2S_FER_2"/>
    <property type="match status" value="1"/>
</dbReference>
<keyword evidence="5" id="KW-0408">Iron</keyword>
<dbReference type="GO" id="GO:0051537">
    <property type="term" value="F:2 iron, 2 sulfur cluster binding"/>
    <property type="evidence" value="ECO:0007669"/>
    <property type="project" value="UniProtKB-KW"/>
</dbReference>
<organism evidence="9 10">
    <name type="scientific">Cobetia amphilecti</name>
    <dbReference type="NCBI Taxonomy" id="1055104"/>
    <lineage>
        <taxon>Bacteria</taxon>
        <taxon>Pseudomonadati</taxon>
        <taxon>Pseudomonadota</taxon>
        <taxon>Gammaproteobacteria</taxon>
        <taxon>Oceanospirillales</taxon>
        <taxon>Halomonadaceae</taxon>
        <taxon>Cobetia</taxon>
    </lineage>
</organism>
<dbReference type="SUPFAM" id="SSF54292">
    <property type="entry name" value="2Fe-2S ferredoxin-like"/>
    <property type="match status" value="1"/>
</dbReference>
<dbReference type="InterPro" id="IPR036010">
    <property type="entry name" value="2Fe-2S_ferredoxin-like_sf"/>
</dbReference>
<dbReference type="EC" id="1.-.-.-" evidence="9"/>
<keyword evidence="1" id="KW-0285">Flavoprotein</keyword>
<dbReference type="Proteomes" id="UP001170481">
    <property type="component" value="Unassembled WGS sequence"/>
</dbReference>
<dbReference type="InterPro" id="IPR012675">
    <property type="entry name" value="Beta-grasp_dom_sf"/>
</dbReference>
<dbReference type="InterPro" id="IPR039261">
    <property type="entry name" value="FNR_nucleotide-bd"/>
</dbReference>
<dbReference type="InterPro" id="IPR001041">
    <property type="entry name" value="2Fe-2S_ferredoxin-type"/>
</dbReference>